<keyword evidence="1" id="KW-1133">Transmembrane helix</keyword>
<feature type="transmembrane region" description="Helical" evidence="1">
    <location>
        <begin position="344"/>
        <end position="363"/>
    </location>
</feature>
<feature type="non-terminal residue" evidence="2">
    <location>
        <position position="368"/>
    </location>
</feature>
<evidence type="ECO:0000313" key="3">
    <source>
        <dbReference type="Proteomes" id="UP001328107"/>
    </source>
</evidence>
<comment type="caution">
    <text evidence="2">The sequence shown here is derived from an EMBL/GenBank/DDBJ whole genome shotgun (WGS) entry which is preliminary data.</text>
</comment>
<accession>A0AAN5DD85</accession>
<name>A0AAN5DD85_9BILA</name>
<keyword evidence="1" id="KW-0472">Membrane</keyword>
<evidence type="ECO:0000313" key="2">
    <source>
        <dbReference type="EMBL" id="GMR60052.1"/>
    </source>
</evidence>
<feature type="transmembrane region" description="Helical" evidence="1">
    <location>
        <begin position="140"/>
        <end position="160"/>
    </location>
</feature>
<dbReference type="Proteomes" id="UP001328107">
    <property type="component" value="Unassembled WGS sequence"/>
</dbReference>
<dbReference type="EMBL" id="BTRK01000006">
    <property type="protein sequence ID" value="GMR60052.1"/>
    <property type="molecule type" value="Genomic_DNA"/>
</dbReference>
<keyword evidence="1" id="KW-0812">Transmembrane</keyword>
<evidence type="ECO:0000256" key="1">
    <source>
        <dbReference type="SAM" id="Phobius"/>
    </source>
</evidence>
<sequence length="368" mass="42625">MRQFDFFVPNTSLTLGFTYEYFPYNFFGKYDNVLKGIYHEPWKIIAEKTGVIFSAQHGNYFDILDDITNEAILTTLDGIEKINETTKKFYSYSAPFYFSTMFAMFDPHAWGVLITFMIMAKFIGEVRKHFRRGYKELTRIPSMIYLLAILIVGCLHSAGFKGNTVITSLTLTSYTELVTDLRSGFRQLVLQPTLMNPLADGIDYMLTNKSKPVLGMDPTEYRIKQVCTNQEFVTRIFTLDLVVLQSVELPCTLDRIFIDDSPMGNNATHNEEFGIDLPYMIIFKRGAVTRRSIEMLNQILLRMFREEQISQQWTPRFLRTFAIKSEPSKQGKGLEYKPISVETYLHLLLLFLSLYLLSFLLLASEFSM</sequence>
<dbReference type="AlphaFoldDB" id="A0AAN5DD85"/>
<organism evidence="2 3">
    <name type="scientific">Pristionchus mayeri</name>
    <dbReference type="NCBI Taxonomy" id="1317129"/>
    <lineage>
        <taxon>Eukaryota</taxon>
        <taxon>Metazoa</taxon>
        <taxon>Ecdysozoa</taxon>
        <taxon>Nematoda</taxon>
        <taxon>Chromadorea</taxon>
        <taxon>Rhabditida</taxon>
        <taxon>Rhabditina</taxon>
        <taxon>Diplogasteromorpha</taxon>
        <taxon>Diplogasteroidea</taxon>
        <taxon>Neodiplogasteridae</taxon>
        <taxon>Pristionchus</taxon>
    </lineage>
</organism>
<proteinExistence type="predicted"/>
<feature type="transmembrane region" description="Helical" evidence="1">
    <location>
        <begin position="96"/>
        <end position="119"/>
    </location>
</feature>
<gene>
    <name evidence="2" type="ORF">PMAYCL1PPCAC_30247</name>
</gene>
<reference evidence="3" key="1">
    <citation type="submission" date="2022-10" db="EMBL/GenBank/DDBJ databases">
        <title>Genome assembly of Pristionchus species.</title>
        <authorList>
            <person name="Yoshida K."/>
            <person name="Sommer R.J."/>
        </authorList>
    </citation>
    <scope>NUCLEOTIDE SEQUENCE [LARGE SCALE GENOMIC DNA]</scope>
    <source>
        <strain evidence="3">RS5460</strain>
    </source>
</reference>
<protein>
    <submittedName>
        <fullName evidence="2">Uncharacterized protein</fullName>
    </submittedName>
</protein>
<keyword evidence="3" id="KW-1185">Reference proteome</keyword>